<comment type="caution">
    <text evidence="1">The sequence shown here is derived from an EMBL/GenBank/DDBJ whole genome shotgun (WGS) entry which is preliminary data.</text>
</comment>
<evidence type="ECO:0000313" key="1">
    <source>
        <dbReference type="EMBL" id="KKM99534.1"/>
    </source>
</evidence>
<reference evidence="1" key="1">
    <citation type="journal article" date="2015" name="Nature">
        <title>Complex archaea that bridge the gap between prokaryotes and eukaryotes.</title>
        <authorList>
            <person name="Spang A."/>
            <person name="Saw J.H."/>
            <person name="Jorgensen S.L."/>
            <person name="Zaremba-Niedzwiedzka K."/>
            <person name="Martijn J."/>
            <person name="Lind A.E."/>
            <person name="van Eijk R."/>
            <person name="Schleper C."/>
            <person name="Guy L."/>
            <person name="Ettema T.J."/>
        </authorList>
    </citation>
    <scope>NUCLEOTIDE SEQUENCE</scope>
</reference>
<dbReference type="AlphaFoldDB" id="A0A0F9LWK7"/>
<accession>A0A0F9LWK7</accession>
<name>A0A0F9LWK7_9ZZZZ</name>
<dbReference type="EMBL" id="LAZR01005486">
    <property type="protein sequence ID" value="KKM99534.1"/>
    <property type="molecule type" value="Genomic_DNA"/>
</dbReference>
<organism evidence="1">
    <name type="scientific">marine sediment metagenome</name>
    <dbReference type="NCBI Taxonomy" id="412755"/>
    <lineage>
        <taxon>unclassified sequences</taxon>
        <taxon>metagenomes</taxon>
        <taxon>ecological metagenomes</taxon>
    </lineage>
</organism>
<protein>
    <submittedName>
        <fullName evidence="1">Uncharacterized protein</fullName>
    </submittedName>
</protein>
<proteinExistence type="predicted"/>
<sequence>MGEWKECFCPLCGRTMGMRTVLRAKGKPYMGIARRENKWEERGEYTGEEHFGVVRSSEGRGTMKTERYYEVDEDVEGFFPPMKTRLLTIIGQWQAKGLLTQEEVEGALS</sequence>
<gene>
    <name evidence="1" type="ORF">LCGC14_1146980</name>
</gene>